<dbReference type="InterPro" id="IPR011324">
    <property type="entry name" value="Cytotoxic_necrot_fac-like_cat"/>
</dbReference>
<evidence type="ECO:0000256" key="8">
    <source>
        <dbReference type="ARBA" id="ARBA00048968"/>
    </source>
</evidence>
<dbReference type="EMBL" id="JAALLT010000002">
    <property type="protein sequence ID" value="NGP76222.1"/>
    <property type="molecule type" value="Genomic_DNA"/>
</dbReference>
<evidence type="ECO:0000256" key="4">
    <source>
        <dbReference type="ARBA" id="ARBA00022723"/>
    </source>
</evidence>
<comment type="catalytic activity">
    <reaction evidence="7">
        <text>adenosine + H2O + H(+) = inosine + NH4(+)</text>
        <dbReference type="Rhea" id="RHEA:24408"/>
        <dbReference type="ChEBI" id="CHEBI:15377"/>
        <dbReference type="ChEBI" id="CHEBI:15378"/>
        <dbReference type="ChEBI" id="CHEBI:16335"/>
        <dbReference type="ChEBI" id="CHEBI:17596"/>
        <dbReference type="ChEBI" id="CHEBI:28938"/>
        <dbReference type="EC" id="3.5.4.4"/>
    </reaction>
    <physiologicalReaction direction="left-to-right" evidence="7">
        <dbReference type="Rhea" id="RHEA:24409"/>
    </physiologicalReaction>
</comment>
<evidence type="ECO:0000256" key="2">
    <source>
        <dbReference type="ARBA" id="ARBA00007353"/>
    </source>
</evidence>
<dbReference type="Pfam" id="PF02578">
    <property type="entry name" value="Cu-oxidase_4"/>
    <property type="match status" value="1"/>
</dbReference>
<dbReference type="PANTHER" id="PTHR30616">
    <property type="entry name" value="UNCHARACTERIZED PROTEIN YFIH"/>
    <property type="match status" value="1"/>
</dbReference>
<dbReference type="InterPro" id="IPR003730">
    <property type="entry name" value="Cu_polyphenol_OxRdtase"/>
</dbReference>
<evidence type="ECO:0000256" key="10">
    <source>
        <dbReference type="RuleBase" id="RU361274"/>
    </source>
</evidence>
<dbReference type="Proteomes" id="UP000473278">
    <property type="component" value="Unassembled WGS sequence"/>
</dbReference>
<comment type="catalytic activity">
    <reaction evidence="1">
        <text>inosine + phosphate = alpha-D-ribose 1-phosphate + hypoxanthine</text>
        <dbReference type="Rhea" id="RHEA:27646"/>
        <dbReference type="ChEBI" id="CHEBI:17368"/>
        <dbReference type="ChEBI" id="CHEBI:17596"/>
        <dbReference type="ChEBI" id="CHEBI:43474"/>
        <dbReference type="ChEBI" id="CHEBI:57720"/>
        <dbReference type="EC" id="2.4.2.1"/>
    </reaction>
    <physiologicalReaction direction="left-to-right" evidence="1">
        <dbReference type="Rhea" id="RHEA:27647"/>
    </physiologicalReaction>
</comment>
<evidence type="ECO:0000256" key="5">
    <source>
        <dbReference type="ARBA" id="ARBA00022801"/>
    </source>
</evidence>
<accession>A0A6M1STR8</accession>
<comment type="catalytic activity">
    <reaction evidence="8">
        <text>adenosine + phosphate = alpha-D-ribose 1-phosphate + adenine</text>
        <dbReference type="Rhea" id="RHEA:27642"/>
        <dbReference type="ChEBI" id="CHEBI:16335"/>
        <dbReference type="ChEBI" id="CHEBI:16708"/>
        <dbReference type="ChEBI" id="CHEBI:43474"/>
        <dbReference type="ChEBI" id="CHEBI:57720"/>
        <dbReference type="EC" id="2.4.2.1"/>
    </reaction>
    <physiologicalReaction direction="left-to-right" evidence="8">
        <dbReference type="Rhea" id="RHEA:27643"/>
    </physiologicalReaction>
</comment>
<gene>
    <name evidence="11" type="primary">pgeF</name>
    <name evidence="11" type="ORF">G3570_06235</name>
</gene>
<keyword evidence="12" id="KW-1185">Reference proteome</keyword>
<dbReference type="Gene3D" id="3.60.140.10">
    <property type="entry name" value="CNF1/YfiH-like putative cysteine hydrolases"/>
    <property type="match status" value="1"/>
</dbReference>
<dbReference type="CDD" id="cd16833">
    <property type="entry name" value="YfiH"/>
    <property type="match status" value="1"/>
</dbReference>
<keyword evidence="6" id="KW-0862">Zinc</keyword>
<dbReference type="NCBIfam" id="TIGR00726">
    <property type="entry name" value="peptidoglycan editing factor PgeF"/>
    <property type="match status" value="1"/>
</dbReference>
<evidence type="ECO:0000313" key="11">
    <source>
        <dbReference type="EMBL" id="NGP76222.1"/>
    </source>
</evidence>
<keyword evidence="4" id="KW-0479">Metal-binding</keyword>
<keyword evidence="3" id="KW-0808">Transferase</keyword>
<dbReference type="PANTHER" id="PTHR30616:SF2">
    <property type="entry name" value="PURINE NUCLEOSIDE PHOSPHORYLASE LACC1"/>
    <property type="match status" value="1"/>
</dbReference>
<dbReference type="GO" id="GO:0016787">
    <property type="term" value="F:hydrolase activity"/>
    <property type="evidence" value="ECO:0007669"/>
    <property type="project" value="UniProtKB-KW"/>
</dbReference>
<evidence type="ECO:0000256" key="7">
    <source>
        <dbReference type="ARBA" id="ARBA00047989"/>
    </source>
</evidence>
<evidence type="ECO:0000256" key="3">
    <source>
        <dbReference type="ARBA" id="ARBA00022679"/>
    </source>
</evidence>
<dbReference type="SUPFAM" id="SSF64438">
    <property type="entry name" value="CNF1/YfiH-like putative cysteine hydrolases"/>
    <property type="match status" value="1"/>
</dbReference>
<evidence type="ECO:0000256" key="9">
    <source>
        <dbReference type="ARBA" id="ARBA00049893"/>
    </source>
</evidence>
<sequence>MMQSKREPELIRPEIFKDTGSIYAWFTCKNAELYNDARNISGLNLGFNTREEKEVVNENRSELLNTLGIDPDNIAFAEQVHGNRVQMVESGGTYGNVDALVTNVKGLSLAIQVADCAAVLLADSEQGIIAAVHAGWRGAAGDIVPKTVSVMNSLGAKVSQIKAFISPCISQKNFEVGEEVAEQFPREHVDYTNYRKPHVNLKVFLTDQLNELGLQAGNIEIDEGCTVDDADRFYSYRREQEKSGRMLGVIRFKE</sequence>
<protein>
    <recommendedName>
        <fullName evidence="10">Purine nucleoside phosphorylase</fullName>
    </recommendedName>
</protein>
<evidence type="ECO:0000313" key="12">
    <source>
        <dbReference type="Proteomes" id="UP000473278"/>
    </source>
</evidence>
<comment type="similarity">
    <text evidence="2 10">Belongs to the purine nucleoside phosphorylase YfiH/LACC1 family.</text>
</comment>
<organism evidence="11 12">
    <name type="scientific">Halalkalibaculum roseum</name>
    <dbReference type="NCBI Taxonomy" id="2709311"/>
    <lineage>
        <taxon>Bacteria</taxon>
        <taxon>Pseudomonadati</taxon>
        <taxon>Balneolota</taxon>
        <taxon>Balneolia</taxon>
        <taxon>Balneolales</taxon>
        <taxon>Balneolaceae</taxon>
        <taxon>Halalkalibaculum</taxon>
    </lineage>
</organism>
<reference evidence="11 12" key="1">
    <citation type="submission" date="2020-02" db="EMBL/GenBank/DDBJ databases">
        <title>Balneolaceae bacterium YR4-1, complete genome.</title>
        <authorList>
            <person name="Li Y."/>
            <person name="Wu S."/>
        </authorList>
    </citation>
    <scope>NUCLEOTIDE SEQUENCE [LARGE SCALE GENOMIC DNA]</scope>
    <source>
        <strain evidence="11 12">YR4-1</strain>
    </source>
</reference>
<dbReference type="AlphaFoldDB" id="A0A6M1STR8"/>
<proteinExistence type="inferred from homology"/>
<evidence type="ECO:0000256" key="6">
    <source>
        <dbReference type="ARBA" id="ARBA00022833"/>
    </source>
</evidence>
<dbReference type="InterPro" id="IPR038371">
    <property type="entry name" value="Cu_polyphenol_OxRdtase_sf"/>
</dbReference>
<name>A0A6M1STR8_9BACT</name>
<keyword evidence="5" id="KW-0378">Hydrolase</keyword>
<dbReference type="GO" id="GO:0005507">
    <property type="term" value="F:copper ion binding"/>
    <property type="evidence" value="ECO:0007669"/>
    <property type="project" value="TreeGrafter"/>
</dbReference>
<evidence type="ECO:0000256" key="1">
    <source>
        <dbReference type="ARBA" id="ARBA00000553"/>
    </source>
</evidence>
<dbReference type="GO" id="GO:0017061">
    <property type="term" value="F:S-methyl-5-thioadenosine phosphorylase activity"/>
    <property type="evidence" value="ECO:0007669"/>
    <property type="project" value="UniProtKB-EC"/>
</dbReference>
<dbReference type="RefSeq" id="WP_165140373.1">
    <property type="nucleotide sequence ID" value="NZ_JAALLT010000002.1"/>
</dbReference>
<comment type="catalytic activity">
    <reaction evidence="9">
        <text>S-methyl-5'-thioadenosine + phosphate = 5-(methylsulfanyl)-alpha-D-ribose 1-phosphate + adenine</text>
        <dbReference type="Rhea" id="RHEA:11852"/>
        <dbReference type="ChEBI" id="CHEBI:16708"/>
        <dbReference type="ChEBI" id="CHEBI:17509"/>
        <dbReference type="ChEBI" id="CHEBI:43474"/>
        <dbReference type="ChEBI" id="CHEBI:58533"/>
        <dbReference type="EC" id="2.4.2.28"/>
    </reaction>
    <physiologicalReaction direction="left-to-right" evidence="9">
        <dbReference type="Rhea" id="RHEA:11853"/>
    </physiologicalReaction>
</comment>
<comment type="caution">
    <text evidence="11">The sequence shown here is derived from an EMBL/GenBank/DDBJ whole genome shotgun (WGS) entry which is preliminary data.</text>
</comment>